<dbReference type="Proteomes" id="UP001187192">
    <property type="component" value="Unassembled WGS sequence"/>
</dbReference>
<evidence type="ECO:0000313" key="3">
    <source>
        <dbReference type="Proteomes" id="UP001187192"/>
    </source>
</evidence>
<sequence>MIDGKWWWWRPTVVYRLFLERSNLILVHCSYCIDVKMSGQHSVMSKYIMNFARRFLKNGHGSVSFHDCFLETVMEASCFHDGLLRPTVVEGPCFHDGLWRPSWKPRLQRQFLKTIVEARSFHDGFRSPSWKPRLPPRFLETVFRLVFLPNFPRPFFKKGRGSSVMESEFCTSARSYSKFGCLEVSGKRGKAKHKL</sequence>
<dbReference type="AlphaFoldDB" id="A0AA88DNW9"/>
<name>A0AA88DNW9_FICCA</name>
<reference evidence="2" key="1">
    <citation type="submission" date="2023-07" db="EMBL/GenBank/DDBJ databases">
        <title>draft genome sequence of fig (Ficus carica).</title>
        <authorList>
            <person name="Takahashi T."/>
            <person name="Nishimura K."/>
        </authorList>
    </citation>
    <scope>NUCLEOTIDE SEQUENCE</scope>
</reference>
<evidence type="ECO:0000256" key="1">
    <source>
        <dbReference type="SAM" id="SignalP"/>
    </source>
</evidence>
<keyword evidence="3" id="KW-1185">Reference proteome</keyword>
<comment type="caution">
    <text evidence="2">The sequence shown here is derived from an EMBL/GenBank/DDBJ whole genome shotgun (WGS) entry which is preliminary data.</text>
</comment>
<proteinExistence type="predicted"/>
<organism evidence="2 3">
    <name type="scientific">Ficus carica</name>
    <name type="common">Common fig</name>
    <dbReference type="NCBI Taxonomy" id="3494"/>
    <lineage>
        <taxon>Eukaryota</taxon>
        <taxon>Viridiplantae</taxon>
        <taxon>Streptophyta</taxon>
        <taxon>Embryophyta</taxon>
        <taxon>Tracheophyta</taxon>
        <taxon>Spermatophyta</taxon>
        <taxon>Magnoliopsida</taxon>
        <taxon>eudicotyledons</taxon>
        <taxon>Gunneridae</taxon>
        <taxon>Pentapetalae</taxon>
        <taxon>rosids</taxon>
        <taxon>fabids</taxon>
        <taxon>Rosales</taxon>
        <taxon>Moraceae</taxon>
        <taxon>Ficeae</taxon>
        <taxon>Ficus</taxon>
    </lineage>
</organism>
<gene>
    <name evidence="2" type="ORF">TIFTF001_027947</name>
</gene>
<keyword evidence="1" id="KW-0732">Signal</keyword>
<feature type="chain" id="PRO_5041701930" evidence="1">
    <location>
        <begin position="30"/>
        <end position="195"/>
    </location>
</feature>
<evidence type="ECO:0000313" key="2">
    <source>
        <dbReference type="EMBL" id="GMN58847.1"/>
    </source>
</evidence>
<feature type="signal peptide" evidence="1">
    <location>
        <begin position="1"/>
        <end position="29"/>
    </location>
</feature>
<dbReference type="EMBL" id="BTGU01000081">
    <property type="protein sequence ID" value="GMN58847.1"/>
    <property type="molecule type" value="Genomic_DNA"/>
</dbReference>
<accession>A0AA88DNW9</accession>
<protein>
    <submittedName>
        <fullName evidence="2">Uncharacterized protein</fullName>
    </submittedName>
</protein>